<dbReference type="EMBL" id="CM042059">
    <property type="protein sequence ID" value="KAI3681302.1"/>
    <property type="molecule type" value="Genomic_DNA"/>
</dbReference>
<keyword evidence="2" id="KW-1185">Reference proteome</keyword>
<proteinExistence type="predicted"/>
<evidence type="ECO:0000313" key="1">
    <source>
        <dbReference type="EMBL" id="KAI3681302.1"/>
    </source>
</evidence>
<dbReference type="Proteomes" id="UP001055879">
    <property type="component" value="Linkage Group LG13"/>
</dbReference>
<gene>
    <name evidence="1" type="ORF">L6452_36092</name>
</gene>
<accession>A0ACB8Y8R7</accession>
<name>A0ACB8Y8R7_ARCLA</name>
<organism evidence="1 2">
    <name type="scientific">Arctium lappa</name>
    <name type="common">Greater burdock</name>
    <name type="synonym">Lappa major</name>
    <dbReference type="NCBI Taxonomy" id="4217"/>
    <lineage>
        <taxon>Eukaryota</taxon>
        <taxon>Viridiplantae</taxon>
        <taxon>Streptophyta</taxon>
        <taxon>Embryophyta</taxon>
        <taxon>Tracheophyta</taxon>
        <taxon>Spermatophyta</taxon>
        <taxon>Magnoliopsida</taxon>
        <taxon>eudicotyledons</taxon>
        <taxon>Gunneridae</taxon>
        <taxon>Pentapetalae</taxon>
        <taxon>asterids</taxon>
        <taxon>campanulids</taxon>
        <taxon>Asterales</taxon>
        <taxon>Asteraceae</taxon>
        <taxon>Carduoideae</taxon>
        <taxon>Cardueae</taxon>
        <taxon>Arctiinae</taxon>
        <taxon>Arctium</taxon>
    </lineage>
</organism>
<comment type="caution">
    <text evidence="1">The sequence shown here is derived from an EMBL/GenBank/DDBJ whole genome shotgun (WGS) entry which is preliminary data.</text>
</comment>
<reference evidence="1 2" key="2">
    <citation type="journal article" date="2022" name="Mol. Ecol. Resour.">
        <title>The genomes of chicory, endive, great burdock and yacon provide insights into Asteraceae paleo-polyploidization history and plant inulin production.</title>
        <authorList>
            <person name="Fan W."/>
            <person name="Wang S."/>
            <person name="Wang H."/>
            <person name="Wang A."/>
            <person name="Jiang F."/>
            <person name="Liu H."/>
            <person name="Zhao H."/>
            <person name="Xu D."/>
            <person name="Zhang Y."/>
        </authorList>
    </citation>
    <scope>NUCLEOTIDE SEQUENCE [LARGE SCALE GENOMIC DNA]</scope>
    <source>
        <strain evidence="2">cv. Niubang</strain>
    </source>
</reference>
<reference evidence="2" key="1">
    <citation type="journal article" date="2022" name="Mol. Ecol. Resour.">
        <title>The genomes of chicory, endive, great burdock and yacon provide insights into Asteraceae palaeo-polyploidization history and plant inulin production.</title>
        <authorList>
            <person name="Fan W."/>
            <person name="Wang S."/>
            <person name="Wang H."/>
            <person name="Wang A."/>
            <person name="Jiang F."/>
            <person name="Liu H."/>
            <person name="Zhao H."/>
            <person name="Xu D."/>
            <person name="Zhang Y."/>
        </authorList>
    </citation>
    <scope>NUCLEOTIDE SEQUENCE [LARGE SCALE GENOMIC DNA]</scope>
    <source>
        <strain evidence="2">cv. Niubang</strain>
    </source>
</reference>
<protein>
    <submittedName>
        <fullName evidence="1">Uncharacterized protein</fullName>
    </submittedName>
</protein>
<evidence type="ECO:0000313" key="2">
    <source>
        <dbReference type="Proteomes" id="UP001055879"/>
    </source>
</evidence>
<sequence>MGLSNESDTSEIPSASSSKDDEQIDYDTETAKGGSDDGDDHDDDDDANDENIVETAEIAATHTDQVVICDDDEPNDEFAPFYGTYAMEVDEQHVDSVFTAVVGDIRRNEGDLLSLVPYSLPTVIPRIHFETATIGRLSDPIGTSVVDPQSGLQGSDGCPVIDTSMPMMKTCHEIDSSVVMKTVNLSDTGVTHRDFVSKELFDGALKAVESRILEKVEEEVGGIKLLLKGKGPVIQPEPVQHSQKTPNTQPADLSIDELKSLLLAKLLSQAPDSQHDADLLTLLQSHQQNKPPQTVQPADVVCVSEFNSFKTDIMFALSKIKQVFQTSCKAQVAVSTRIHDHDPDNDHEGEKREKQAAATGSGVSVMVEERTENVQGVGSRVEKPKIATRQEILEITGLPNPDVIDLEDDTLVEVHAKYVLYWKMKEEGQKDVFVELDSDDEVVDVTEFVKRAQEIPEHEASVLDDLFEDRDTDALNDIEFGSHPNVVQSDVAEQNVNLIVETTVNPISNVHMVDVHVSDTQMEKELPCQKKPGSPEIQKKFVKEPPLVPKFPKTEAGPSDKPTVDSTPFTGYDDFGLSMQEIKRIRRMLRIPYLEEGVKIFVSYIRQLDQAQLLGIENKSPEYQKDYIKMLEVRSKTQKEVRIRHEIVQVYFVTMKQYRSIWFPQFEVQRKNLSTYTLNTPLYTVLREPELGVVYENETKKEKKFMREVEMANYFDGTLKEVVMKLEDKYKESEKQRLAENYHMPRMERICTENVIDAIKDIIRFRKAIRRFEGYLGLRKSSTKRWTN</sequence>